<dbReference type="Pfam" id="PF05036">
    <property type="entry name" value="SPOR"/>
    <property type="match status" value="1"/>
</dbReference>
<evidence type="ECO:0000256" key="5">
    <source>
        <dbReference type="ARBA" id="ARBA00022984"/>
    </source>
</evidence>
<reference evidence="11" key="1">
    <citation type="journal article" date="2014" name="Int. J. Syst. Evol. Microbiol.">
        <title>Complete genome sequence of Corynebacterium casei LMG S-19264T (=DSM 44701T), isolated from a smear-ripened cheese.</title>
        <authorList>
            <consortium name="US DOE Joint Genome Institute (JGI-PGF)"/>
            <person name="Walter F."/>
            <person name="Albersmeier A."/>
            <person name="Kalinowski J."/>
            <person name="Ruckert C."/>
        </authorList>
    </citation>
    <scope>NUCLEOTIDE SEQUENCE</scope>
    <source>
        <strain evidence="11">CGMCC 1.15320</strain>
    </source>
</reference>
<keyword evidence="2" id="KW-0732">Signal</keyword>
<dbReference type="PANTHER" id="PTHR21581:SF6">
    <property type="entry name" value="TRAFFICKING PROTEIN PARTICLE COMPLEX SUBUNIT 12"/>
    <property type="match status" value="1"/>
</dbReference>
<dbReference type="PROSITE" id="PS51724">
    <property type="entry name" value="SPOR"/>
    <property type="match status" value="1"/>
</dbReference>
<feature type="domain" description="SPOR" evidence="10">
    <location>
        <begin position="375"/>
        <end position="460"/>
    </location>
</feature>
<dbReference type="InterPro" id="IPR036680">
    <property type="entry name" value="SPOR-like_sf"/>
</dbReference>
<dbReference type="GO" id="GO:0006508">
    <property type="term" value="P:proteolysis"/>
    <property type="evidence" value="ECO:0007669"/>
    <property type="project" value="InterPro"/>
</dbReference>
<feature type="active site" evidence="7">
    <location>
        <position position="132"/>
    </location>
</feature>
<dbReference type="InterPro" id="IPR012338">
    <property type="entry name" value="Beta-lactam/transpept-like"/>
</dbReference>
<keyword evidence="4" id="KW-0133">Cell shape</keyword>
<organism evidence="11 12">
    <name type="scientific">Nitratireductor aestuarii</name>
    <dbReference type="NCBI Taxonomy" id="1735103"/>
    <lineage>
        <taxon>Bacteria</taxon>
        <taxon>Pseudomonadati</taxon>
        <taxon>Pseudomonadota</taxon>
        <taxon>Alphaproteobacteria</taxon>
        <taxon>Hyphomicrobiales</taxon>
        <taxon>Phyllobacteriaceae</taxon>
        <taxon>Nitratireductor</taxon>
    </lineage>
</organism>
<evidence type="ECO:0000256" key="1">
    <source>
        <dbReference type="ARBA" id="ARBA00007164"/>
    </source>
</evidence>
<feature type="active site" description="Acyl-ester intermediate" evidence="7">
    <location>
        <position position="72"/>
    </location>
</feature>
<evidence type="ECO:0000256" key="4">
    <source>
        <dbReference type="ARBA" id="ARBA00022960"/>
    </source>
</evidence>
<evidence type="ECO:0000256" key="8">
    <source>
        <dbReference type="PIRSR" id="PIRSR618044-2"/>
    </source>
</evidence>
<keyword evidence="11" id="KW-0121">Carboxypeptidase</keyword>
<evidence type="ECO:0000256" key="2">
    <source>
        <dbReference type="ARBA" id="ARBA00022729"/>
    </source>
</evidence>
<dbReference type="GO" id="GO:0071555">
    <property type="term" value="P:cell wall organization"/>
    <property type="evidence" value="ECO:0007669"/>
    <property type="project" value="UniProtKB-KW"/>
</dbReference>
<evidence type="ECO:0000259" key="10">
    <source>
        <dbReference type="PROSITE" id="PS51724"/>
    </source>
</evidence>
<dbReference type="AlphaFoldDB" id="A0A916RFM9"/>
<feature type="binding site" evidence="8">
    <location>
        <position position="234"/>
    </location>
    <ligand>
        <name>substrate</name>
    </ligand>
</feature>
<comment type="caution">
    <text evidence="11">The sequence shown here is derived from an EMBL/GenBank/DDBJ whole genome shotgun (WGS) entry which is preliminary data.</text>
</comment>
<dbReference type="Pfam" id="PF00768">
    <property type="entry name" value="Peptidase_S11"/>
    <property type="match status" value="1"/>
</dbReference>
<feature type="active site" description="Proton acceptor" evidence="7">
    <location>
        <position position="75"/>
    </location>
</feature>
<name>A0A916RFM9_9HYPH</name>
<comment type="similarity">
    <text evidence="1 9">Belongs to the peptidase S11 family.</text>
</comment>
<dbReference type="InterPro" id="IPR001967">
    <property type="entry name" value="Peptidase_S11_N"/>
</dbReference>
<evidence type="ECO:0000313" key="12">
    <source>
        <dbReference type="Proteomes" id="UP000636264"/>
    </source>
</evidence>
<evidence type="ECO:0000256" key="3">
    <source>
        <dbReference type="ARBA" id="ARBA00022801"/>
    </source>
</evidence>
<dbReference type="GO" id="GO:0042834">
    <property type="term" value="F:peptidoglycan binding"/>
    <property type="evidence" value="ECO:0007669"/>
    <property type="project" value="InterPro"/>
</dbReference>
<keyword evidence="12" id="KW-1185">Reference proteome</keyword>
<dbReference type="Gene3D" id="3.40.710.10">
    <property type="entry name" value="DD-peptidase/beta-lactamase superfamily"/>
    <property type="match status" value="1"/>
</dbReference>
<dbReference type="PANTHER" id="PTHR21581">
    <property type="entry name" value="D-ALANYL-D-ALANINE CARBOXYPEPTIDASE"/>
    <property type="match status" value="1"/>
</dbReference>
<dbReference type="SUPFAM" id="SSF110997">
    <property type="entry name" value="Sporulation related repeat"/>
    <property type="match status" value="1"/>
</dbReference>
<evidence type="ECO:0000256" key="9">
    <source>
        <dbReference type="RuleBase" id="RU004016"/>
    </source>
</evidence>
<proteinExistence type="inferred from homology"/>
<dbReference type="GO" id="GO:0009002">
    <property type="term" value="F:serine-type D-Ala-D-Ala carboxypeptidase activity"/>
    <property type="evidence" value="ECO:0007669"/>
    <property type="project" value="InterPro"/>
</dbReference>
<dbReference type="Gene3D" id="3.30.70.1070">
    <property type="entry name" value="Sporulation related repeat"/>
    <property type="match status" value="1"/>
</dbReference>
<dbReference type="InterPro" id="IPR018044">
    <property type="entry name" value="Peptidase_S11"/>
</dbReference>
<dbReference type="EMBL" id="BMIF01000001">
    <property type="protein sequence ID" value="GGA54199.1"/>
    <property type="molecule type" value="Genomic_DNA"/>
</dbReference>
<evidence type="ECO:0000256" key="7">
    <source>
        <dbReference type="PIRSR" id="PIRSR618044-1"/>
    </source>
</evidence>
<dbReference type="PRINTS" id="PR00725">
    <property type="entry name" value="DADACBPTASE1"/>
</dbReference>
<keyword evidence="6" id="KW-0961">Cell wall biogenesis/degradation</keyword>
<sequence>MGVTVRQALLGISNFVQNISRGRGKVAIIAAVMLGLASPAIANPKYAGIVVDAKTGKVLYEENADAPRFPASLTKMMTLYLTFEALDAGKISKSTRVTFSKHAAAEPPTKLGIGAGNSITVEQAILSLVTKSANDAATALGELLGGSEKNFAAMMTTKARQLGMGRTVFRNANGLPNDAQKTTARDMAKLGIALREHFPHHYKYFSTRSFAFGKQQIRNHNNLLGVVNGVDGIKTGYTRASGYNLVSSVQADGRSIVAVVMGGSSGRARDNQMAALIKRYLPNASTGRDQQLIARGPVVVQPRQQQIAANDNVAKAAVVASILPSSAPIPVERPSDALPITAYAQEKSSSERDPLARIVAESAHMEVDPVHTASATPSSGWVIQVASMPSKTEALRFLENMKEKVGSPLSKASAFTETFEHKGRTYHRARFGGFDDKVSAWNACETLKKQKIQCFAVVAN</sequence>
<evidence type="ECO:0000313" key="11">
    <source>
        <dbReference type="EMBL" id="GGA54199.1"/>
    </source>
</evidence>
<dbReference type="SUPFAM" id="SSF56601">
    <property type="entry name" value="beta-lactamase/transpeptidase-like"/>
    <property type="match status" value="1"/>
</dbReference>
<gene>
    <name evidence="11" type="ORF">GCM10011385_04720</name>
</gene>
<dbReference type="Proteomes" id="UP000636264">
    <property type="component" value="Unassembled WGS sequence"/>
</dbReference>
<keyword evidence="3" id="KW-0378">Hydrolase</keyword>
<keyword evidence="5" id="KW-0573">Peptidoglycan synthesis</keyword>
<keyword evidence="11" id="KW-0645">Protease</keyword>
<evidence type="ECO:0000256" key="6">
    <source>
        <dbReference type="ARBA" id="ARBA00023316"/>
    </source>
</evidence>
<reference evidence="11" key="2">
    <citation type="submission" date="2020-09" db="EMBL/GenBank/DDBJ databases">
        <authorList>
            <person name="Sun Q."/>
            <person name="Zhou Y."/>
        </authorList>
    </citation>
    <scope>NUCLEOTIDE SEQUENCE</scope>
    <source>
        <strain evidence="11">CGMCC 1.15320</strain>
    </source>
</reference>
<dbReference type="GO" id="GO:0009252">
    <property type="term" value="P:peptidoglycan biosynthetic process"/>
    <property type="evidence" value="ECO:0007669"/>
    <property type="project" value="UniProtKB-KW"/>
</dbReference>
<accession>A0A916RFM9</accession>
<dbReference type="GO" id="GO:0008360">
    <property type="term" value="P:regulation of cell shape"/>
    <property type="evidence" value="ECO:0007669"/>
    <property type="project" value="UniProtKB-KW"/>
</dbReference>
<protein>
    <submittedName>
        <fullName evidence="11">D-alanyl-D-alanine carboxypeptidase</fullName>
    </submittedName>
</protein>
<dbReference type="InterPro" id="IPR007730">
    <property type="entry name" value="SPOR-like_dom"/>
</dbReference>